<keyword evidence="3" id="KW-0804">Transcription</keyword>
<dbReference type="RefSeq" id="WP_012500433.1">
    <property type="nucleotide sequence ID" value="NC_011026.1"/>
</dbReference>
<dbReference type="Pfam" id="PF12833">
    <property type="entry name" value="HTH_18"/>
    <property type="match status" value="1"/>
</dbReference>
<dbReference type="PANTHER" id="PTHR43280">
    <property type="entry name" value="ARAC-FAMILY TRANSCRIPTIONAL REGULATOR"/>
    <property type="match status" value="1"/>
</dbReference>
<proteinExistence type="predicted"/>
<sequence>MNTSPNIETDVLYIKNMACNCCLLLIQEKLEELGLVVKDISLGKISVGYGETRVSREAISAMLNRYGLDLVHSREDKLVEQIKIAVIELIHQLNNVDSIVRKSDYLVEKLGLSYPYLSKVFSEHEHQTLEKYIIVQKIERIKHLIDSEEYALGEIAYMMDYSSVQYLSNQFKSVTGMTVTEYKSGDRTRKNPIDTL</sequence>
<evidence type="ECO:0000256" key="3">
    <source>
        <dbReference type="ARBA" id="ARBA00023163"/>
    </source>
</evidence>
<dbReference type="InterPro" id="IPR036163">
    <property type="entry name" value="HMA_dom_sf"/>
</dbReference>
<evidence type="ECO:0000313" key="6">
    <source>
        <dbReference type="Proteomes" id="UP000001208"/>
    </source>
</evidence>
<dbReference type="GO" id="GO:0043565">
    <property type="term" value="F:sequence-specific DNA binding"/>
    <property type="evidence" value="ECO:0007669"/>
    <property type="project" value="InterPro"/>
</dbReference>
<evidence type="ECO:0000256" key="1">
    <source>
        <dbReference type="ARBA" id="ARBA00023015"/>
    </source>
</evidence>
<name>B3QUA0_CHLT3</name>
<dbReference type="GO" id="GO:0003700">
    <property type="term" value="F:DNA-binding transcription factor activity"/>
    <property type="evidence" value="ECO:0007669"/>
    <property type="project" value="InterPro"/>
</dbReference>
<dbReference type="Gene3D" id="1.10.10.60">
    <property type="entry name" value="Homeodomain-like"/>
    <property type="match status" value="1"/>
</dbReference>
<dbReference type="Proteomes" id="UP000001208">
    <property type="component" value="Chromosome"/>
</dbReference>
<evidence type="ECO:0000313" key="5">
    <source>
        <dbReference type="EMBL" id="ACF14349.1"/>
    </source>
</evidence>
<dbReference type="SUPFAM" id="SSF46689">
    <property type="entry name" value="Homeodomain-like"/>
    <property type="match status" value="1"/>
</dbReference>
<dbReference type="InterPro" id="IPR017969">
    <property type="entry name" value="Heavy-metal-associated_CS"/>
</dbReference>
<dbReference type="PANTHER" id="PTHR43280:SF2">
    <property type="entry name" value="HTH-TYPE TRANSCRIPTIONAL REGULATOR EXSA"/>
    <property type="match status" value="1"/>
</dbReference>
<dbReference type="EMBL" id="CP001100">
    <property type="protein sequence ID" value="ACF14349.1"/>
    <property type="molecule type" value="Genomic_DNA"/>
</dbReference>
<reference evidence="5 6" key="1">
    <citation type="submission" date="2008-06" db="EMBL/GenBank/DDBJ databases">
        <title>Complete sequence of Chloroherpeton thalassium ATCC 35110.</title>
        <authorList>
            <consortium name="US DOE Joint Genome Institute"/>
            <person name="Lucas S."/>
            <person name="Copeland A."/>
            <person name="Lapidus A."/>
            <person name="Glavina del Rio T."/>
            <person name="Dalin E."/>
            <person name="Tice H."/>
            <person name="Bruce D."/>
            <person name="Goodwin L."/>
            <person name="Pitluck S."/>
            <person name="Schmutz J."/>
            <person name="Larimer F."/>
            <person name="Land M."/>
            <person name="Hauser L."/>
            <person name="Kyrpides N."/>
            <person name="Mikhailova N."/>
            <person name="Liu Z."/>
            <person name="Li T."/>
            <person name="Zhao F."/>
            <person name="Overmann J."/>
            <person name="Bryant D.A."/>
            <person name="Richardson P."/>
        </authorList>
    </citation>
    <scope>NUCLEOTIDE SEQUENCE [LARGE SCALE GENOMIC DNA]</scope>
    <source>
        <strain evidence="6">ATCC 35110 / GB-78</strain>
    </source>
</reference>
<dbReference type="OrthoDB" id="952277at2"/>
<keyword evidence="6" id="KW-1185">Reference proteome</keyword>
<dbReference type="KEGG" id="cts:Ctha_1893"/>
<gene>
    <name evidence="5" type="ordered locus">Ctha_1893</name>
</gene>
<dbReference type="AlphaFoldDB" id="B3QUA0"/>
<dbReference type="InterPro" id="IPR018060">
    <property type="entry name" value="HTH_AraC"/>
</dbReference>
<dbReference type="HOGENOM" id="CLU_121830_0_0_10"/>
<keyword evidence="1" id="KW-0805">Transcription regulation</keyword>
<dbReference type="SUPFAM" id="SSF55008">
    <property type="entry name" value="HMA, heavy metal-associated domain"/>
    <property type="match status" value="1"/>
</dbReference>
<dbReference type="STRING" id="517418.Ctha_1893"/>
<dbReference type="PROSITE" id="PS01124">
    <property type="entry name" value="HTH_ARAC_FAMILY_2"/>
    <property type="match status" value="1"/>
</dbReference>
<dbReference type="eggNOG" id="COG2207">
    <property type="taxonomic scope" value="Bacteria"/>
</dbReference>
<organism evidence="5 6">
    <name type="scientific">Chloroherpeton thalassium (strain ATCC 35110 / GB-78)</name>
    <dbReference type="NCBI Taxonomy" id="517418"/>
    <lineage>
        <taxon>Bacteria</taxon>
        <taxon>Pseudomonadati</taxon>
        <taxon>Chlorobiota</taxon>
        <taxon>Chlorobiia</taxon>
        <taxon>Chlorobiales</taxon>
        <taxon>Chloroherpetonaceae</taxon>
        <taxon>Chloroherpeton</taxon>
    </lineage>
</organism>
<dbReference type="PROSITE" id="PS01047">
    <property type="entry name" value="HMA_1"/>
    <property type="match status" value="1"/>
</dbReference>
<dbReference type="SMART" id="SM00342">
    <property type="entry name" value="HTH_ARAC"/>
    <property type="match status" value="1"/>
</dbReference>
<feature type="domain" description="HTH araC/xylS-type" evidence="4">
    <location>
        <begin position="106"/>
        <end position="185"/>
    </location>
</feature>
<dbReference type="InterPro" id="IPR009057">
    <property type="entry name" value="Homeodomain-like_sf"/>
</dbReference>
<protein>
    <submittedName>
        <fullName evidence="5">Transcriptional regulator, AraC family</fullName>
    </submittedName>
</protein>
<dbReference type="GO" id="GO:0046872">
    <property type="term" value="F:metal ion binding"/>
    <property type="evidence" value="ECO:0007669"/>
    <property type="project" value="InterPro"/>
</dbReference>
<keyword evidence="2" id="KW-0238">DNA-binding</keyword>
<accession>B3QUA0</accession>
<evidence type="ECO:0000259" key="4">
    <source>
        <dbReference type="PROSITE" id="PS01124"/>
    </source>
</evidence>
<evidence type="ECO:0000256" key="2">
    <source>
        <dbReference type="ARBA" id="ARBA00023125"/>
    </source>
</evidence>